<dbReference type="PROSITE" id="PS50850">
    <property type="entry name" value="MFS"/>
    <property type="match status" value="1"/>
</dbReference>
<comment type="subcellular location">
    <subcellularLocation>
        <location evidence="1">Cell membrane</location>
        <topology evidence="1">Multi-pass membrane protein</topology>
    </subcellularLocation>
</comment>
<evidence type="ECO:0000256" key="4">
    <source>
        <dbReference type="ARBA" id="ARBA00022692"/>
    </source>
</evidence>
<feature type="transmembrane region" description="Helical" evidence="7">
    <location>
        <begin position="270"/>
        <end position="289"/>
    </location>
</feature>
<gene>
    <name evidence="9" type="ORF">AU467_29925</name>
</gene>
<evidence type="ECO:0000256" key="6">
    <source>
        <dbReference type="ARBA" id="ARBA00023136"/>
    </source>
</evidence>
<feature type="transmembrane region" description="Helical" evidence="7">
    <location>
        <begin position="336"/>
        <end position="353"/>
    </location>
</feature>
<dbReference type="AlphaFoldDB" id="A0A117N2B9"/>
<evidence type="ECO:0000256" key="5">
    <source>
        <dbReference type="ARBA" id="ARBA00022989"/>
    </source>
</evidence>
<evidence type="ECO:0000313" key="9">
    <source>
        <dbReference type="EMBL" id="KUM24500.1"/>
    </source>
</evidence>
<dbReference type="OrthoDB" id="2414439at2"/>
<dbReference type="InterPro" id="IPR036259">
    <property type="entry name" value="MFS_trans_sf"/>
</dbReference>
<keyword evidence="2" id="KW-0813">Transport</keyword>
<dbReference type="GO" id="GO:0022857">
    <property type="term" value="F:transmembrane transporter activity"/>
    <property type="evidence" value="ECO:0007669"/>
    <property type="project" value="InterPro"/>
</dbReference>
<feature type="domain" description="Major facilitator superfamily (MFS) profile" evidence="8">
    <location>
        <begin position="264"/>
        <end position="655"/>
    </location>
</feature>
<feature type="transmembrane region" description="Helical" evidence="7">
    <location>
        <begin position="12"/>
        <end position="33"/>
    </location>
</feature>
<dbReference type="Pfam" id="PF07690">
    <property type="entry name" value="MFS_1"/>
    <property type="match status" value="1"/>
</dbReference>
<feature type="transmembrane region" description="Helical" evidence="7">
    <location>
        <begin position="534"/>
        <end position="555"/>
    </location>
</feature>
<evidence type="ECO:0000256" key="1">
    <source>
        <dbReference type="ARBA" id="ARBA00004651"/>
    </source>
</evidence>
<feature type="transmembrane region" description="Helical" evidence="7">
    <location>
        <begin position="304"/>
        <end position="324"/>
    </location>
</feature>
<feature type="transmembrane region" description="Helical" evidence="7">
    <location>
        <begin position="469"/>
        <end position="496"/>
    </location>
</feature>
<name>A0A117N2B9_RHILI</name>
<feature type="transmembrane region" description="Helical" evidence="7">
    <location>
        <begin position="508"/>
        <end position="527"/>
    </location>
</feature>
<evidence type="ECO:0000313" key="10">
    <source>
        <dbReference type="Proteomes" id="UP000053176"/>
    </source>
</evidence>
<dbReference type="SUPFAM" id="SSF103473">
    <property type="entry name" value="MFS general substrate transporter"/>
    <property type="match status" value="1"/>
</dbReference>
<dbReference type="PANTHER" id="PTHR23517">
    <property type="entry name" value="RESISTANCE PROTEIN MDTM, PUTATIVE-RELATED-RELATED"/>
    <property type="match status" value="1"/>
</dbReference>
<feature type="transmembrane region" description="Helical" evidence="7">
    <location>
        <begin position="395"/>
        <end position="417"/>
    </location>
</feature>
<proteinExistence type="predicted"/>
<feature type="transmembrane region" description="Helical" evidence="7">
    <location>
        <begin position="561"/>
        <end position="580"/>
    </location>
</feature>
<dbReference type="InterPro" id="IPR020846">
    <property type="entry name" value="MFS_dom"/>
</dbReference>
<organism evidence="9 10">
    <name type="scientific">Rhizobium loti</name>
    <name type="common">Mesorhizobium loti</name>
    <dbReference type="NCBI Taxonomy" id="381"/>
    <lineage>
        <taxon>Bacteria</taxon>
        <taxon>Pseudomonadati</taxon>
        <taxon>Pseudomonadota</taxon>
        <taxon>Alphaproteobacteria</taxon>
        <taxon>Hyphomicrobiales</taxon>
        <taxon>Phyllobacteriaceae</taxon>
        <taxon>Mesorhizobium</taxon>
    </lineage>
</organism>
<evidence type="ECO:0000256" key="2">
    <source>
        <dbReference type="ARBA" id="ARBA00022448"/>
    </source>
</evidence>
<dbReference type="PANTHER" id="PTHR23517:SF13">
    <property type="entry name" value="MAJOR FACILITATOR SUPERFAMILY MFS_1"/>
    <property type="match status" value="1"/>
</dbReference>
<dbReference type="GO" id="GO:0005886">
    <property type="term" value="C:plasma membrane"/>
    <property type="evidence" value="ECO:0007669"/>
    <property type="project" value="UniProtKB-SubCell"/>
</dbReference>
<keyword evidence="4 7" id="KW-0812">Transmembrane</keyword>
<feature type="transmembrane region" description="Helical" evidence="7">
    <location>
        <begin position="629"/>
        <end position="649"/>
    </location>
</feature>
<comment type="caution">
    <text evidence="9">The sequence shown here is derived from an EMBL/GenBank/DDBJ whole genome shotgun (WGS) entry which is preliminary data.</text>
</comment>
<sequence>MRSLARQIASRLAPLAAVLIVSSALVLSVVTLGNVNRSIEPELSARTNLIATVIGEDVQRALATGVPLDGLVNAEGFFTDMLKQLPEIAYVAVATGRVVLEVGSPIDPYLAPPRERKGVRSHPIMHDGKEIAYVMIDVDPAFISKKFLDVFLDMGVVVVVAVLIAFEIMVLMSSRSLTAALDRLQRLAAMQAAGDFSKRALGGTRTAIDRAARILVERAEELSSQFAVAWQRLSDSEAEGAKLAALQARYGLSREGPATVRFSYFTDLRLALFLFAAADELPLSFMPLYTRAAHNPFPWLPESVLISLPLAGYLLAIVLISPFARPLARWLGPRRLLMLAAAPTIAAHLWLHWATSVPEIVASRTILGVGYAFVTLACQDYVIDNTPRDERDRSLGMFSTVLFGGIFCGTALGGVLADRLGKANVFLISATFVLISALLIFSLVADTTSGRGPRAKASRPPLLASLRNWHFAALVFGIAIPGNVCLQAFISYLVALTLDSLGASPADIGRTLMVYFLAIALVGPLAGRAAERGIPVSAVALSGGVLCGISLLTAAAQPSQITIFLAVLGSGIGSGMVRGAQVSLSMSIAETELKHLGADPVLGALRAIERFASIAGLLLVAAVAGLYGYAIATAAVGALALGGAVLFGLSMFGKRAAQGPAAGAMN</sequence>
<protein>
    <recommendedName>
        <fullName evidence="8">Major facilitator superfamily (MFS) profile domain-containing protein</fullName>
    </recommendedName>
</protein>
<reference evidence="9 10" key="1">
    <citation type="submission" date="2015-12" db="EMBL/GenBank/DDBJ databases">
        <title>Draft genome sequence of Mesorhizobium sp. UFLA 01-765, a multitolerant efficient symbiont and plant-growth promoting strain isolated from Zn-mining soil using Leucaena leucocephala as a trap plant.</title>
        <authorList>
            <person name="Rangel W.M."/>
            <person name="Thijs S."/>
            <person name="Longatti S.M."/>
            <person name="Moreira F.M."/>
            <person name="Weyens N."/>
            <person name="Vangronsveld J."/>
            <person name="Van Hamme J.D."/>
            <person name="Bottos E.M."/>
            <person name="Rineau F."/>
        </authorList>
    </citation>
    <scope>NUCLEOTIDE SEQUENCE [LARGE SCALE GENOMIC DNA]</scope>
    <source>
        <strain evidence="9 10">UFLA 01-765</strain>
    </source>
</reference>
<keyword evidence="3" id="KW-1003">Cell membrane</keyword>
<accession>A0A117N2B9</accession>
<feature type="transmembrane region" description="Helical" evidence="7">
    <location>
        <begin position="423"/>
        <end position="448"/>
    </location>
</feature>
<dbReference type="InterPro" id="IPR011701">
    <property type="entry name" value="MFS"/>
</dbReference>
<dbReference type="EMBL" id="LPWA01000134">
    <property type="protein sequence ID" value="KUM24500.1"/>
    <property type="molecule type" value="Genomic_DNA"/>
</dbReference>
<feature type="transmembrane region" description="Helical" evidence="7">
    <location>
        <begin position="601"/>
        <end position="623"/>
    </location>
</feature>
<feature type="transmembrane region" description="Helical" evidence="7">
    <location>
        <begin position="150"/>
        <end position="171"/>
    </location>
</feature>
<evidence type="ECO:0000256" key="7">
    <source>
        <dbReference type="SAM" id="Phobius"/>
    </source>
</evidence>
<keyword evidence="5 7" id="KW-1133">Transmembrane helix</keyword>
<dbReference type="InterPro" id="IPR050171">
    <property type="entry name" value="MFS_Transporters"/>
</dbReference>
<evidence type="ECO:0000259" key="8">
    <source>
        <dbReference type="PROSITE" id="PS50850"/>
    </source>
</evidence>
<dbReference type="Proteomes" id="UP000053176">
    <property type="component" value="Unassembled WGS sequence"/>
</dbReference>
<evidence type="ECO:0000256" key="3">
    <source>
        <dbReference type="ARBA" id="ARBA00022475"/>
    </source>
</evidence>
<feature type="transmembrane region" description="Helical" evidence="7">
    <location>
        <begin position="365"/>
        <end position="383"/>
    </location>
</feature>
<dbReference type="Gene3D" id="1.20.1250.20">
    <property type="entry name" value="MFS general substrate transporter like domains"/>
    <property type="match status" value="1"/>
</dbReference>
<keyword evidence="6 7" id="KW-0472">Membrane</keyword>